<evidence type="ECO:0000313" key="5">
    <source>
        <dbReference type="Proteomes" id="UP000240572"/>
    </source>
</evidence>
<dbReference type="GO" id="GO:0009116">
    <property type="term" value="P:nucleoside metabolic process"/>
    <property type="evidence" value="ECO:0007669"/>
    <property type="project" value="InterPro"/>
</dbReference>
<comment type="function">
    <text evidence="1">Catalyzes the hydrolysis of futalosine (FL) to dehypoxanthine futalosine (DHFL) and hypoxanthine, a step in the biosynthesis of menaquinone (MK, vitamin K2).</text>
</comment>
<keyword evidence="5" id="KW-1185">Reference proteome</keyword>
<dbReference type="HAMAP" id="MF_00991">
    <property type="entry name" value="MqnB"/>
    <property type="match status" value="1"/>
</dbReference>
<dbReference type="GO" id="GO:0005829">
    <property type="term" value="C:cytosol"/>
    <property type="evidence" value="ECO:0007669"/>
    <property type="project" value="TreeGrafter"/>
</dbReference>
<dbReference type="InterPro" id="IPR019963">
    <property type="entry name" value="FL_hydrolase_MqnB"/>
</dbReference>
<dbReference type="GO" id="GO:0019284">
    <property type="term" value="P:L-methionine salvage from S-adenosylmethionine"/>
    <property type="evidence" value="ECO:0007669"/>
    <property type="project" value="TreeGrafter"/>
</dbReference>
<dbReference type="CDD" id="cd17766">
    <property type="entry name" value="futalosine_nucleosidase_MqnB"/>
    <property type="match status" value="1"/>
</dbReference>
<dbReference type="InterPro" id="IPR035994">
    <property type="entry name" value="Nucleoside_phosphorylase_sf"/>
</dbReference>
<dbReference type="GO" id="GO:0009234">
    <property type="term" value="P:menaquinone biosynthetic process"/>
    <property type="evidence" value="ECO:0007669"/>
    <property type="project" value="UniProtKB-UniRule"/>
</dbReference>
<comment type="catalytic activity">
    <reaction evidence="1">
        <text>futalosine + H2O = dehypoxanthine futalosine + hypoxanthine</text>
        <dbReference type="Rhea" id="RHEA:25904"/>
        <dbReference type="ChEBI" id="CHEBI:15377"/>
        <dbReference type="ChEBI" id="CHEBI:17368"/>
        <dbReference type="ChEBI" id="CHEBI:58863"/>
        <dbReference type="ChEBI" id="CHEBI:58864"/>
        <dbReference type="EC" id="3.2.2.26"/>
    </reaction>
</comment>
<dbReference type="Gene3D" id="3.40.50.1580">
    <property type="entry name" value="Nucleoside phosphorylase domain"/>
    <property type="match status" value="1"/>
</dbReference>
<evidence type="ECO:0000313" key="4">
    <source>
        <dbReference type="EMBL" id="PSK92182.1"/>
    </source>
</evidence>
<proteinExistence type="inferred from homology"/>
<dbReference type="PANTHER" id="PTHR46832:SF2">
    <property type="entry name" value="FUTALOSINE HYDROLASE"/>
    <property type="match status" value="1"/>
</dbReference>
<dbReference type="Pfam" id="PF01048">
    <property type="entry name" value="PNP_UDP_1"/>
    <property type="match status" value="1"/>
</dbReference>
<reference evidence="4 5" key="1">
    <citation type="submission" date="2018-03" db="EMBL/GenBank/DDBJ databases">
        <title>Genomic Encyclopedia of Type Strains, Phase III (KMG-III): the genomes of soil and plant-associated and newly described type strains.</title>
        <authorList>
            <person name="Whitman W."/>
        </authorList>
    </citation>
    <scope>NUCLEOTIDE SEQUENCE [LARGE SCALE GENOMIC DNA]</scope>
    <source>
        <strain evidence="4 5">CGMCC 1.12700</strain>
    </source>
</reference>
<dbReference type="UniPathway" id="UPA00079"/>
<feature type="domain" description="Nucleoside phosphorylase" evidence="3">
    <location>
        <begin position="7"/>
        <end position="203"/>
    </location>
</feature>
<dbReference type="RefSeq" id="WP_106523245.1">
    <property type="nucleotide sequence ID" value="NZ_PYGD01000004.1"/>
</dbReference>
<name>A0A2P8D4P6_9BACT</name>
<protein>
    <recommendedName>
        <fullName evidence="1 2">Futalosine hydrolase</fullName>
        <shortName evidence="1">FL hydrolase</shortName>
        <ecNumber evidence="1 2">3.2.2.26</ecNumber>
    </recommendedName>
    <alternativeName>
        <fullName evidence="1">Futalosine nucleosidase</fullName>
    </alternativeName>
    <alternativeName>
        <fullName evidence="1">Menaquinone biosynthetic enzyme MqnB</fullName>
    </alternativeName>
</protein>
<dbReference type="NCBIfam" id="TIGR03664">
    <property type="entry name" value="fut_nucase"/>
    <property type="match status" value="1"/>
</dbReference>
<evidence type="ECO:0000259" key="3">
    <source>
        <dbReference type="Pfam" id="PF01048"/>
    </source>
</evidence>
<evidence type="ECO:0000256" key="2">
    <source>
        <dbReference type="NCBIfam" id="TIGR03664"/>
    </source>
</evidence>
<sequence length="225" mass="25240">MRLLIAAATTFELEHFQHFLDQKFAKTAEHHYCKDNLEVYVCITGIGMMQAAFALAAAIGEFRPHFALQAGVAGAFNRDLALGSLVIVRAELLGDLGVEDHGTYQDMFDIGLMQEGRQPFAGRQLVNSFQDFPLKLNLPFVTSLTVNTVSGSSATIHKRTEKYGCDVESMEGAAFHYACLMKKLPFLQVRSISNYVEPRDKSKWKMKEAIRSLNDWMIENLPTDL</sequence>
<dbReference type="EC" id="3.2.2.26" evidence="1 2"/>
<evidence type="ECO:0000256" key="1">
    <source>
        <dbReference type="HAMAP-Rule" id="MF_00991"/>
    </source>
</evidence>
<dbReference type="InterPro" id="IPR000845">
    <property type="entry name" value="Nucleoside_phosphorylase_d"/>
</dbReference>
<dbReference type="AlphaFoldDB" id="A0A2P8D4P6"/>
<dbReference type="GO" id="GO:0008782">
    <property type="term" value="F:adenosylhomocysteine nucleosidase activity"/>
    <property type="evidence" value="ECO:0007669"/>
    <property type="project" value="TreeGrafter"/>
</dbReference>
<dbReference type="OrthoDB" id="9788270at2"/>
<comment type="similarity">
    <text evidence="1">Belongs to the PNP/UDP phosphorylase family. Futalosine hydrolase subfamily.</text>
</comment>
<keyword evidence="1" id="KW-0474">Menaquinone biosynthesis</keyword>
<dbReference type="SUPFAM" id="SSF53167">
    <property type="entry name" value="Purine and uridine phosphorylases"/>
    <property type="match status" value="1"/>
</dbReference>
<accession>A0A2P8D4P6</accession>
<dbReference type="PANTHER" id="PTHR46832">
    <property type="entry name" value="5'-METHYLTHIOADENOSINE/S-ADENOSYLHOMOCYSTEINE NUCLEOSIDASE"/>
    <property type="match status" value="1"/>
</dbReference>
<dbReference type="Proteomes" id="UP000240572">
    <property type="component" value="Unassembled WGS sequence"/>
</dbReference>
<keyword evidence="1 4" id="KW-0378">Hydrolase</keyword>
<dbReference type="EMBL" id="PYGD01000004">
    <property type="protein sequence ID" value="PSK92182.1"/>
    <property type="molecule type" value="Genomic_DNA"/>
</dbReference>
<comment type="caution">
    <text evidence="4">The sequence shown here is derived from an EMBL/GenBank/DDBJ whole genome shotgun (WGS) entry which is preliminary data.</text>
</comment>
<comment type="pathway">
    <text evidence="1">Quinol/quinone metabolism; menaquinone biosynthesis.</text>
</comment>
<dbReference type="GO" id="GO:0008930">
    <property type="term" value="F:methylthioadenosine nucleosidase activity"/>
    <property type="evidence" value="ECO:0007669"/>
    <property type="project" value="TreeGrafter"/>
</dbReference>
<gene>
    <name evidence="1" type="primary">mqnB</name>
    <name evidence="4" type="ORF">B0I18_104280</name>
</gene>
<organism evidence="4 5">
    <name type="scientific">Taibaiella chishuiensis</name>
    <dbReference type="NCBI Taxonomy" id="1434707"/>
    <lineage>
        <taxon>Bacteria</taxon>
        <taxon>Pseudomonadati</taxon>
        <taxon>Bacteroidota</taxon>
        <taxon>Chitinophagia</taxon>
        <taxon>Chitinophagales</taxon>
        <taxon>Chitinophagaceae</taxon>
        <taxon>Taibaiella</taxon>
    </lineage>
</organism>